<keyword evidence="3" id="KW-1185">Reference proteome</keyword>
<organism evidence="2 3">
    <name type="scientific">Anopheles merus</name>
    <name type="common">Mosquito</name>
    <dbReference type="NCBI Taxonomy" id="30066"/>
    <lineage>
        <taxon>Eukaryota</taxon>
        <taxon>Metazoa</taxon>
        <taxon>Ecdysozoa</taxon>
        <taxon>Arthropoda</taxon>
        <taxon>Hexapoda</taxon>
        <taxon>Insecta</taxon>
        <taxon>Pterygota</taxon>
        <taxon>Neoptera</taxon>
        <taxon>Endopterygota</taxon>
        <taxon>Diptera</taxon>
        <taxon>Nematocera</taxon>
        <taxon>Culicoidea</taxon>
        <taxon>Culicidae</taxon>
        <taxon>Anophelinae</taxon>
        <taxon>Anopheles</taxon>
    </lineage>
</organism>
<feature type="compositionally biased region" description="Low complexity" evidence="1">
    <location>
        <begin position="15"/>
        <end position="24"/>
    </location>
</feature>
<dbReference type="VEuPathDB" id="VectorBase:AMEM015449"/>
<name>A0A182VIB0_ANOME</name>
<accession>A0A182VIB0</accession>
<reference evidence="2" key="1">
    <citation type="submission" date="2020-05" db="UniProtKB">
        <authorList>
            <consortium name="EnsemblMetazoa"/>
        </authorList>
    </citation>
    <scope>IDENTIFICATION</scope>
    <source>
        <strain evidence="2">MAF</strain>
    </source>
</reference>
<evidence type="ECO:0000313" key="2">
    <source>
        <dbReference type="EnsemblMetazoa" id="AMEM015449-PA"/>
    </source>
</evidence>
<dbReference type="AlphaFoldDB" id="A0A182VIB0"/>
<protein>
    <submittedName>
        <fullName evidence="2">Uncharacterized protein</fullName>
    </submittedName>
</protein>
<feature type="compositionally biased region" description="Polar residues" evidence="1">
    <location>
        <begin position="36"/>
        <end position="45"/>
    </location>
</feature>
<feature type="compositionally biased region" description="Basic and acidic residues" evidence="1">
    <location>
        <begin position="1"/>
        <end position="14"/>
    </location>
</feature>
<dbReference type="Proteomes" id="UP000075903">
    <property type="component" value="Unassembled WGS sequence"/>
</dbReference>
<dbReference type="EnsemblMetazoa" id="AMEM015449-RA">
    <property type="protein sequence ID" value="AMEM015449-PA"/>
    <property type="gene ID" value="AMEM015449"/>
</dbReference>
<proteinExistence type="predicted"/>
<sequence length="107" mass="12518">MSENSVRKERKDPQQQKQQQQQQKGPNERRCEEGSVSETPSQARSTWLKMVNQASEKTELFWGGRATGLATDYVHPFLSPSWKAREDREVTAHFQRQHHYRPAAHDK</sequence>
<evidence type="ECO:0000256" key="1">
    <source>
        <dbReference type="SAM" id="MobiDB-lite"/>
    </source>
</evidence>
<evidence type="ECO:0000313" key="3">
    <source>
        <dbReference type="Proteomes" id="UP000075903"/>
    </source>
</evidence>
<feature type="region of interest" description="Disordered" evidence="1">
    <location>
        <begin position="1"/>
        <end position="45"/>
    </location>
</feature>